<evidence type="ECO:0000313" key="1">
    <source>
        <dbReference type="EMBL" id="HJA72628.1"/>
    </source>
</evidence>
<name>A0A9D2HLZ7_9FIRM</name>
<reference evidence="1" key="2">
    <citation type="submission" date="2021-04" db="EMBL/GenBank/DDBJ databases">
        <authorList>
            <person name="Gilroy R."/>
        </authorList>
    </citation>
    <scope>NUCLEOTIDE SEQUENCE</scope>
    <source>
        <strain evidence="1">CHK178-16964</strain>
    </source>
</reference>
<comment type="caution">
    <text evidence="1">The sequence shown here is derived from an EMBL/GenBank/DDBJ whole genome shotgun (WGS) entry which is preliminary data.</text>
</comment>
<dbReference type="AlphaFoldDB" id="A0A9D2HLZ7"/>
<proteinExistence type="predicted"/>
<gene>
    <name evidence="1" type="ORF">IAA07_13810</name>
</gene>
<dbReference type="EMBL" id="DWZA01000109">
    <property type="protein sequence ID" value="HJA72628.1"/>
    <property type="molecule type" value="Genomic_DNA"/>
</dbReference>
<dbReference type="Proteomes" id="UP000823900">
    <property type="component" value="Unassembled WGS sequence"/>
</dbReference>
<accession>A0A9D2HLZ7</accession>
<protein>
    <submittedName>
        <fullName evidence="1">WYL domain-containing protein</fullName>
    </submittedName>
</protein>
<organism evidence="1 2">
    <name type="scientific">Candidatus Lachnoclostridium stercoravium</name>
    <dbReference type="NCBI Taxonomy" id="2838633"/>
    <lineage>
        <taxon>Bacteria</taxon>
        <taxon>Bacillati</taxon>
        <taxon>Bacillota</taxon>
        <taxon>Clostridia</taxon>
        <taxon>Lachnospirales</taxon>
        <taxon>Lachnospiraceae</taxon>
    </lineage>
</organism>
<sequence length="332" mass="38775">MKKQEFELFDKIYGCYYQAVRKILEEASRSPVTRERMEEICQETAFSESHLTIVPKLINGSWSCLLSSDDGKLFSSALSCTDLSFPLTRLQKAWLKALLSDRRIRLFFPESEPDLLEDALKDTEPLFDLQDFYYFDQYRDGDPYEDKQYISSFRAVLTALIENRVLLLSYGGKTGEPSVMEAAPCRIQYSPKDDKFRLLAVKRTKRGFTIPYIFNISRILDCRPSPEKLPESFHPEKWVFSRAGAEPVRIEIDGRRNSLERCMLHFANYEKHTEFDEARGVYLCSIFYDPQDETELLIELLSFGPVIRVLGPETMLSQIRERVARQHELFYK</sequence>
<evidence type="ECO:0000313" key="2">
    <source>
        <dbReference type="Proteomes" id="UP000823900"/>
    </source>
</evidence>
<reference evidence="1" key="1">
    <citation type="journal article" date="2021" name="PeerJ">
        <title>Extensive microbial diversity within the chicken gut microbiome revealed by metagenomics and culture.</title>
        <authorList>
            <person name="Gilroy R."/>
            <person name="Ravi A."/>
            <person name="Getino M."/>
            <person name="Pursley I."/>
            <person name="Horton D.L."/>
            <person name="Alikhan N.F."/>
            <person name="Baker D."/>
            <person name="Gharbi K."/>
            <person name="Hall N."/>
            <person name="Watson M."/>
            <person name="Adriaenssens E.M."/>
            <person name="Foster-Nyarko E."/>
            <person name="Jarju S."/>
            <person name="Secka A."/>
            <person name="Antonio M."/>
            <person name="Oren A."/>
            <person name="Chaudhuri R.R."/>
            <person name="La Ragione R."/>
            <person name="Hildebrand F."/>
            <person name="Pallen M.J."/>
        </authorList>
    </citation>
    <scope>NUCLEOTIDE SEQUENCE</scope>
    <source>
        <strain evidence="1">CHK178-16964</strain>
    </source>
</reference>